<accession>A0A368ULA0</accession>
<protein>
    <submittedName>
        <fullName evidence="2">Glycosyltransferase involved in cell wall biosynthesis</fullName>
    </submittedName>
</protein>
<dbReference type="GO" id="GO:0016757">
    <property type="term" value="F:glycosyltransferase activity"/>
    <property type="evidence" value="ECO:0007669"/>
    <property type="project" value="InterPro"/>
</dbReference>
<dbReference type="RefSeq" id="WP_114437854.1">
    <property type="nucleotide sequence ID" value="NZ_QPIZ01000027.1"/>
</dbReference>
<keyword evidence="2" id="KW-0808">Transferase</keyword>
<dbReference type="Gene3D" id="3.40.50.2000">
    <property type="entry name" value="Glycogen Phosphorylase B"/>
    <property type="match status" value="1"/>
</dbReference>
<dbReference type="AlphaFoldDB" id="A0A368ULA0"/>
<evidence type="ECO:0000259" key="1">
    <source>
        <dbReference type="Pfam" id="PF00534"/>
    </source>
</evidence>
<dbReference type="InterPro" id="IPR001296">
    <property type="entry name" value="Glyco_trans_1"/>
</dbReference>
<organism evidence="2 3">
    <name type="scientific">Marinilabilia salmonicolor</name>
    <dbReference type="NCBI Taxonomy" id="989"/>
    <lineage>
        <taxon>Bacteria</taxon>
        <taxon>Pseudomonadati</taxon>
        <taxon>Bacteroidota</taxon>
        <taxon>Bacteroidia</taxon>
        <taxon>Marinilabiliales</taxon>
        <taxon>Marinilabiliaceae</taxon>
        <taxon>Marinilabilia</taxon>
    </lineage>
</organism>
<sequence>MGNSKSMKIGVFLPHTKLYGGVKRFLELGNFFISKGHQVFIFTRDGKFPDWFSFKGQIFTFDKIREFGLDALFFTEPSFARIVDEAEADRKIFYFVRANENLKKIRKKVENVEFFANSTNLVQLAKRKFNIEAFPAIGGLNPRQYEPKKNLVVDQEKPFEVLAYGRLAERRKGTKFVVRACERLLKKGYKIHLTLFDTPVTDKMERAIKEFSTFVPYSFILNHPIDQNQEIFHKADVFVAPEKKAGWANTVVEAMACGIPVIGTTSGTMDFLVHEETGLVVSRNSRRVAKAIERLIENEELRISMAKEAIEKVKIFDWNVLGEKILDYLLRNTGKF</sequence>
<comment type="caution">
    <text evidence="2">The sequence shown here is derived from an EMBL/GenBank/DDBJ whole genome shotgun (WGS) entry which is preliminary data.</text>
</comment>
<name>A0A368ULA0_9BACT</name>
<reference evidence="2 3" key="1">
    <citation type="submission" date="2018-07" db="EMBL/GenBank/DDBJ databases">
        <title>Freshwater and sediment microbial communities from various areas in North America, analyzing microbe dynamics in response to fracking.</title>
        <authorList>
            <person name="Lamendella R."/>
        </authorList>
    </citation>
    <scope>NUCLEOTIDE SEQUENCE [LARGE SCALE GENOMIC DNA]</scope>
    <source>
        <strain evidence="2 3">160A</strain>
    </source>
</reference>
<dbReference type="Pfam" id="PF00534">
    <property type="entry name" value="Glycos_transf_1"/>
    <property type="match status" value="1"/>
</dbReference>
<gene>
    <name evidence="2" type="ORF">DFO77_12730</name>
</gene>
<dbReference type="PANTHER" id="PTHR12526">
    <property type="entry name" value="GLYCOSYLTRANSFERASE"/>
    <property type="match status" value="1"/>
</dbReference>
<evidence type="ECO:0000313" key="2">
    <source>
        <dbReference type="EMBL" id="RCW29537.1"/>
    </source>
</evidence>
<keyword evidence="3" id="KW-1185">Reference proteome</keyword>
<dbReference type="EMBL" id="QPIZ01000027">
    <property type="protein sequence ID" value="RCW29537.1"/>
    <property type="molecule type" value="Genomic_DNA"/>
</dbReference>
<dbReference type="SUPFAM" id="SSF53756">
    <property type="entry name" value="UDP-Glycosyltransferase/glycogen phosphorylase"/>
    <property type="match status" value="1"/>
</dbReference>
<dbReference type="CDD" id="cd03801">
    <property type="entry name" value="GT4_PimA-like"/>
    <property type="match status" value="1"/>
</dbReference>
<dbReference type="Proteomes" id="UP000252733">
    <property type="component" value="Unassembled WGS sequence"/>
</dbReference>
<proteinExistence type="predicted"/>
<feature type="domain" description="Glycosyl transferase family 1" evidence="1">
    <location>
        <begin position="155"/>
        <end position="311"/>
    </location>
</feature>
<evidence type="ECO:0000313" key="3">
    <source>
        <dbReference type="Proteomes" id="UP000252733"/>
    </source>
</evidence>